<dbReference type="AlphaFoldDB" id="A0A411WIN9"/>
<accession>A0A411WIN9</accession>
<dbReference type="OrthoDB" id="2081253at2"/>
<proteinExistence type="predicted"/>
<dbReference type="Proteomes" id="UP000293154">
    <property type="component" value="Chromosome"/>
</dbReference>
<dbReference type="Pfam" id="PF05069">
    <property type="entry name" value="Phage_tail_S"/>
    <property type="match status" value="1"/>
</dbReference>
<dbReference type="RefSeq" id="WP_130591017.1">
    <property type="nucleotide sequence ID" value="NZ_CP034752.1"/>
</dbReference>
<evidence type="ECO:0000313" key="2">
    <source>
        <dbReference type="Proteomes" id="UP000293154"/>
    </source>
</evidence>
<dbReference type="NCBIfam" id="TIGR01635">
    <property type="entry name" value="tail_comp_S"/>
    <property type="match status" value="1"/>
</dbReference>
<gene>
    <name evidence="1" type="ORF">EKN56_06365</name>
</gene>
<name>A0A411WIN9_9GAMM</name>
<reference evidence="1 2" key="1">
    <citation type="submission" date="2019-03" db="EMBL/GenBank/DDBJ databases">
        <title>Pragia sp. nov. isolated from the gut tract of Carduelis flavirostris.</title>
        <authorList>
            <person name="Ge Y."/>
        </authorList>
    </citation>
    <scope>NUCLEOTIDE SEQUENCE [LARGE SCALE GENOMIC DNA]</scope>
    <source>
        <strain evidence="1 2">CF-458</strain>
    </source>
</reference>
<sequence>MAKITVQLDSAPVNQLLSQIEQAGLDLTPVFKNIGEILLNSTRRRFEVGMGPLGEQWAANSDVTLANKRDTRPLIGDTRSLSTQINYQSDANHVLLGSLMEYGGTQHFGAKKGQYGQTRYGVPLPWGDIEARPYIGLSSEDEEDIIDLLSNHLARAAGTSD</sequence>
<dbReference type="InterPro" id="IPR006522">
    <property type="entry name" value="Phage_virion_morphogenesis"/>
</dbReference>
<dbReference type="EMBL" id="CP034752">
    <property type="protein sequence ID" value="QBH96053.1"/>
    <property type="molecule type" value="Genomic_DNA"/>
</dbReference>
<protein>
    <submittedName>
        <fullName evidence="1">Phage virion morphogenesis protein</fullName>
    </submittedName>
</protein>
<dbReference type="KEGG" id="prag:EKN56_06365"/>
<keyword evidence="2" id="KW-1185">Reference proteome</keyword>
<organism evidence="1 2">
    <name type="scientific">Limnobaculum zhutongyuii</name>
    <dbReference type="NCBI Taxonomy" id="2498113"/>
    <lineage>
        <taxon>Bacteria</taxon>
        <taxon>Pseudomonadati</taxon>
        <taxon>Pseudomonadota</taxon>
        <taxon>Gammaproteobacteria</taxon>
        <taxon>Enterobacterales</taxon>
        <taxon>Budviciaceae</taxon>
        <taxon>Limnobaculum</taxon>
    </lineage>
</organism>
<evidence type="ECO:0000313" key="1">
    <source>
        <dbReference type="EMBL" id="QBH96053.1"/>
    </source>
</evidence>